<feature type="region of interest" description="Disordered" evidence="1">
    <location>
        <begin position="787"/>
        <end position="807"/>
    </location>
</feature>
<sequence>MSQIIFTQSDEIVDEHPQLHTPSWVEETYLETQYEMGEENIDDEAILEFEAVDEEDEEPLIETDGIEWDGDHEYFFPEAEDFQESVIVRDPEVNDASSPYFILRRFLTEEIIQEIIYQTNLYARQTNIPKWTNLSVPEFWVFFALNILMGVVRKPTLQDYWSTNSLIATYSFGDSMSRDRFLQILRALHFVNLEDPELNQTDRFHKLGSILSRILANFKNFVNPGEFLTLDEELMPYKGRLSIRQYNSKKRGRFGIESFFLMDSQHRYVLDIIPYQGKTTTIHDRSWIAKYGFGGAIALTFLQKGYFGKNHRLVLDNYFQSPTLAKVLVRKRTLRKTKKWYRKYAFHLLDICIYNSFVIAGHFNSQLTKNGYKAYLLSLVNNMLDENQLERSTKGRRPKCSNAQKAKSTPHYPQTLPDVNGKNKRSNCKLCTQNKQRKATKYFCDDCKTVKADGTKVAEKVESSLSERGDEGRAVGDSTFEKRQGFTIEDGEDQLAMESQVAPDQMAVETSDVRDQVAVESGHNGQIPVPYPIRTVPGTIILPMPQQNQNQPGQNNFAIPHPQMRAPPPHHQFQQGKQGQIVFHPQQQQQSGSGPQPQFLQQQNTFQQQQPPHPQFHPQQPRHVTPQPIIVSTPSGDAVIQKATEISISSGTRQQSSAEHFRQHHPSGLVPPLPHPQAQQQQQQQARYVQQQNQQLQPQHRAPGMSSAEITKNIIRELFDRKPPGMKDGRPNGGFFGPGQSQPKVLNNPVPQRIAGGGLFTSGKEAALSTNDLHAEGGDLGLPVQYGVGPPSNGGGGGDPSWPAGPDGDTPKIVSLEVKCEKNVMRVFVAFDKPFFGVIFSKGHYHNVACIHLPAGLGHTSANFDISIDSCGTGGNTENGLYGYGVQSGSGSYFENTIVIQYDSQVQEVWDQARKLRCTWHDQYEKSVTFRPFPVDMLDVVRADFAGDNVGCWMQIQVGKGPWASEVSGLVKIGQTMTMVLAIKDDDNKFDMMVRNCLAHDGQRAPIQLVDQWGCITRPKLMSPFTKIKNFGASATVLSYAHFQAFKFPDSMEVHFQCTIQICRHQCPEQCSQSGAGGPVGKSGLPAPGDRDDDDDAARRRRRRAANETEEPEIFEYQTTFKADFKEDVGLNRVITVVSPDDLDFGGDSAQDSERSSSNEEGGSSSSGGVPLVESGIGASGELVCMSTFGFAAMITLLIGLLLVACIISAVIVIKKRPSRGRKGF</sequence>
<dbReference type="EMBL" id="LNIX01000022">
    <property type="protein sequence ID" value="OXA43378.1"/>
    <property type="molecule type" value="Genomic_DNA"/>
</dbReference>
<proteinExistence type="predicted"/>
<feature type="domain" description="ZP" evidence="3">
    <location>
        <begin position="819"/>
        <end position="1078"/>
    </location>
</feature>
<feature type="transmembrane region" description="Helical" evidence="2">
    <location>
        <begin position="1189"/>
        <end position="1214"/>
    </location>
</feature>
<dbReference type="Pfam" id="PF00100">
    <property type="entry name" value="Zona_pellucida"/>
    <property type="match status" value="1"/>
</dbReference>
<keyword evidence="2" id="KW-1133">Transmembrane helix</keyword>
<dbReference type="PANTHER" id="PTHR46560:SF4">
    <property type="entry name" value="DUSKY"/>
    <property type="match status" value="1"/>
</dbReference>
<dbReference type="SMART" id="SM00241">
    <property type="entry name" value="ZP"/>
    <property type="match status" value="1"/>
</dbReference>
<comment type="caution">
    <text evidence="4">The sequence shown here is derived from an EMBL/GenBank/DDBJ whole genome shotgun (WGS) entry which is preliminary data.</text>
</comment>
<dbReference type="InterPro" id="IPR029526">
    <property type="entry name" value="PGBD"/>
</dbReference>
<protein>
    <submittedName>
        <fullName evidence="4">PiggyBac transposable element-derived protein 4</fullName>
    </submittedName>
</protein>
<evidence type="ECO:0000259" key="3">
    <source>
        <dbReference type="PROSITE" id="PS51034"/>
    </source>
</evidence>
<feature type="region of interest" description="Disordered" evidence="1">
    <location>
        <begin position="649"/>
        <end position="707"/>
    </location>
</feature>
<evidence type="ECO:0000256" key="2">
    <source>
        <dbReference type="SAM" id="Phobius"/>
    </source>
</evidence>
<feature type="region of interest" description="Disordered" evidence="1">
    <location>
        <begin position="389"/>
        <end position="423"/>
    </location>
</feature>
<evidence type="ECO:0000313" key="5">
    <source>
        <dbReference type="Proteomes" id="UP000198287"/>
    </source>
</evidence>
<gene>
    <name evidence="4" type="ORF">Fcan01_21816</name>
</gene>
<evidence type="ECO:0000313" key="4">
    <source>
        <dbReference type="EMBL" id="OXA43378.1"/>
    </source>
</evidence>
<keyword evidence="2" id="KW-0472">Membrane</keyword>
<feature type="compositionally biased region" description="Low complexity" evidence="1">
    <location>
        <begin position="583"/>
        <end position="621"/>
    </location>
</feature>
<dbReference type="InterPro" id="IPR056953">
    <property type="entry name" value="CUT_N"/>
</dbReference>
<dbReference type="OrthoDB" id="10062424at2759"/>
<organism evidence="4 5">
    <name type="scientific">Folsomia candida</name>
    <name type="common">Springtail</name>
    <dbReference type="NCBI Taxonomy" id="158441"/>
    <lineage>
        <taxon>Eukaryota</taxon>
        <taxon>Metazoa</taxon>
        <taxon>Ecdysozoa</taxon>
        <taxon>Arthropoda</taxon>
        <taxon>Hexapoda</taxon>
        <taxon>Collembola</taxon>
        <taxon>Entomobryomorpha</taxon>
        <taxon>Isotomoidea</taxon>
        <taxon>Isotomidae</taxon>
        <taxon>Proisotominae</taxon>
        <taxon>Folsomia</taxon>
    </lineage>
</organism>
<dbReference type="InterPro" id="IPR055355">
    <property type="entry name" value="ZP-C"/>
</dbReference>
<feature type="compositionally biased region" description="Low complexity" evidence="1">
    <location>
        <begin position="545"/>
        <end position="556"/>
    </location>
</feature>
<keyword evidence="2" id="KW-0812">Transmembrane</keyword>
<feature type="compositionally biased region" description="Low complexity" evidence="1">
    <location>
        <begin position="676"/>
        <end position="703"/>
    </location>
</feature>
<name>A0A226DEH1_FOLCA</name>
<evidence type="ECO:0000256" key="1">
    <source>
        <dbReference type="SAM" id="MobiDB-lite"/>
    </source>
</evidence>
<feature type="region of interest" description="Disordered" evidence="1">
    <location>
        <begin position="1071"/>
        <end position="1113"/>
    </location>
</feature>
<feature type="region of interest" description="Disordered" evidence="1">
    <location>
        <begin position="1144"/>
        <end position="1171"/>
    </location>
</feature>
<dbReference type="PROSITE" id="PS51034">
    <property type="entry name" value="ZP_2"/>
    <property type="match status" value="1"/>
</dbReference>
<dbReference type="Proteomes" id="UP000198287">
    <property type="component" value="Unassembled WGS sequence"/>
</dbReference>
<dbReference type="STRING" id="158441.A0A226DEH1"/>
<dbReference type="PANTHER" id="PTHR46560">
    <property type="entry name" value="CYPHER, ISOFORM B"/>
    <property type="match status" value="1"/>
</dbReference>
<keyword evidence="5" id="KW-1185">Reference proteome</keyword>
<feature type="compositionally biased region" description="Low complexity" evidence="1">
    <location>
        <begin position="1159"/>
        <end position="1171"/>
    </location>
</feature>
<feature type="region of interest" description="Disordered" evidence="1">
    <location>
        <begin position="543"/>
        <end position="632"/>
    </location>
</feature>
<reference evidence="4 5" key="1">
    <citation type="submission" date="2015-12" db="EMBL/GenBank/DDBJ databases">
        <title>The genome of Folsomia candida.</title>
        <authorList>
            <person name="Faddeeva A."/>
            <person name="Derks M.F."/>
            <person name="Anvar Y."/>
            <person name="Smit S."/>
            <person name="Van Straalen N."/>
            <person name="Roelofs D."/>
        </authorList>
    </citation>
    <scope>NUCLEOTIDE SEQUENCE [LARGE SCALE GENOMIC DNA]</scope>
    <source>
        <strain evidence="4 5">VU population</strain>
        <tissue evidence="4">Whole body</tissue>
    </source>
</reference>
<feature type="compositionally biased region" description="Polar residues" evidence="1">
    <location>
        <begin position="649"/>
        <end position="658"/>
    </location>
</feature>
<accession>A0A226DEH1</accession>
<dbReference type="Pfam" id="PF25057">
    <property type="entry name" value="CUT_N"/>
    <property type="match status" value="1"/>
</dbReference>
<dbReference type="AlphaFoldDB" id="A0A226DEH1"/>
<dbReference type="Pfam" id="PF13843">
    <property type="entry name" value="DDE_Tnp_1_7"/>
    <property type="match status" value="1"/>
</dbReference>
<dbReference type="InterPro" id="IPR001507">
    <property type="entry name" value="ZP_dom"/>
</dbReference>